<dbReference type="SUPFAM" id="SSF52972">
    <property type="entry name" value="ITPase-like"/>
    <property type="match status" value="1"/>
</dbReference>
<dbReference type="Pfam" id="PF01725">
    <property type="entry name" value="Ham1p_like"/>
    <property type="match status" value="1"/>
</dbReference>
<dbReference type="EMBL" id="PEYO01000005">
    <property type="protein sequence ID" value="PIU03851.1"/>
    <property type="molecule type" value="Genomic_DNA"/>
</dbReference>
<evidence type="ECO:0000256" key="1">
    <source>
        <dbReference type="ARBA" id="ARBA00022801"/>
    </source>
</evidence>
<protein>
    <recommendedName>
        <fullName evidence="4">Non-canonical purine NTP pyrophosphatase</fullName>
    </recommendedName>
</protein>
<evidence type="ECO:0008006" key="4">
    <source>
        <dbReference type="Google" id="ProtNLM"/>
    </source>
</evidence>
<dbReference type="InterPro" id="IPR002637">
    <property type="entry name" value="RdgB/HAM1"/>
</dbReference>
<dbReference type="GO" id="GO:0009143">
    <property type="term" value="P:nucleoside triphosphate catabolic process"/>
    <property type="evidence" value="ECO:0007669"/>
    <property type="project" value="InterPro"/>
</dbReference>
<evidence type="ECO:0000313" key="2">
    <source>
        <dbReference type="EMBL" id="PIU03851.1"/>
    </source>
</evidence>
<organism evidence="2 3">
    <name type="scientific">Candidatus Shapirobacteria bacterium CG08_land_8_20_14_0_20_39_18</name>
    <dbReference type="NCBI Taxonomy" id="1974883"/>
    <lineage>
        <taxon>Bacteria</taxon>
        <taxon>Candidatus Shapironibacteriota</taxon>
    </lineage>
</organism>
<gene>
    <name evidence="2" type="ORF">COT44_01040</name>
</gene>
<proteinExistence type="predicted"/>
<sequence>MKKELFYATNNPGKVIEVLKFLSNSGITVLTPKDLKIKLDVPEIGSSLEKRIFESKSLPGIHVRRWKDGQTKMTDEEIIDYCLSRMKNVPITKRGAQFRTVLVLGIPGGGIEVYSGTLKGVILEKAASLRVEGFPFESLFYVSEWNKLLGETHHMSMEEKRGRLNHRERALEKVIPRIQELIT</sequence>
<evidence type="ECO:0000313" key="3">
    <source>
        <dbReference type="Proteomes" id="UP000228996"/>
    </source>
</evidence>
<dbReference type="Gene3D" id="3.90.950.10">
    <property type="match status" value="2"/>
</dbReference>
<reference evidence="3" key="1">
    <citation type="submission" date="2017-09" db="EMBL/GenBank/DDBJ databases">
        <title>Depth-based differentiation of microbial function through sediment-hosted aquifers and enrichment of novel symbionts in the deep terrestrial subsurface.</title>
        <authorList>
            <person name="Probst A.J."/>
            <person name="Ladd B."/>
            <person name="Jarett J.K."/>
            <person name="Geller-Mcgrath D.E."/>
            <person name="Sieber C.M.K."/>
            <person name="Emerson J.B."/>
            <person name="Anantharaman K."/>
            <person name="Thomas B.C."/>
            <person name="Malmstrom R."/>
            <person name="Stieglmeier M."/>
            <person name="Klingl A."/>
            <person name="Woyke T."/>
            <person name="Ryan C.M."/>
            <person name="Banfield J.F."/>
        </authorList>
    </citation>
    <scope>NUCLEOTIDE SEQUENCE [LARGE SCALE GENOMIC DNA]</scope>
</reference>
<dbReference type="GO" id="GO:0047429">
    <property type="term" value="F:nucleoside triphosphate diphosphatase activity"/>
    <property type="evidence" value="ECO:0007669"/>
    <property type="project" value="InterPro"/>
</dbReference>
<name>A0A2M6XDU4_9BACT</name>
<keyword evidence="1" id="KW-0378">Hydrolase</keyword>
<dbReference type="Proteomes" id="UP000228996">
    <property type="component" value="Unassembled WGS sequence"/>
</dbReference>
<accession>A0A2M6XDU4</accession>
<comment type="caution">
    <text evidence="2">The sequence shown here is derived from an EMBL/GenBank/DDBJ whole genome shotgun (WGS) entry which is preliminary data.</text>
</comment>
<dbReference type="AlphaFoldDB" id="A0A2M6XDU4"/>
<dbReference type="InterPro" id="IPR029001">
    <property type="entry name" value="ITPase-like_fam"/>
</dbReference>